<proteinExistence type="predicted"/>
<dbReference type="GO" id="GO:0016787">
    <property type="term" value="F:hydrolase activity"/>
    <property type="evidence" value="ECO:0007669"/>
    <property type="project" value="InterPro"/>
</dbReference>
<protein>
    <submittedName>
        <fullName evidence="1">Uncharacterized protein</fullName>
    </submittedName>
</protein>
<dbReference type="InterPro" id="IPR029055">
    <property type="entry name" value="Ntn_hydrolases_N"/>
</dbReference>
<feature type="non-terminal residue" evidence="1">
    <location>
        <position position="117"/>
    </location>
</feature>
<sequence length="117" mass="13898">LYLEKINPDNPDEYWFNGQWRKMNLRKEVIQIKGGDEVEKELKFTHRGPVISGFKELTEAISIRWIGNDNSNELRTMYLLNRARNWDEFKNAIKTFISISQNFVYADVYGNIGLYLF</sequence>
<dbReference type="InterPro" id="IPR002692">
    <property type="entry name" value="S45"/>
</dbReference>
<organism evidence="1">
    <name type="scientific">marine sediment metagenome</name>
    <dbReference type="NCBI Taxonomy" id="412755"/>
    <lineage>
        <taxon>unclassified sequences</taxon>
        <taxon>metagenomes</taxon>
        <taxon>ecological metagenomes</taxon>
    </lineage>
</organism>
<gene>
    <name evidence="1" type="ORF">S12H4_61330</name>
</gene>
<dbReference type="Gene3D" id="2.30.120.10">
    <property type="match status" value="1"/>
</dbReference>
<accession>X1UQ63</accession>
<reference evidence="1" key="1">
    <citation type="journal article" date="2014" name="Front. Microbiol.">
        <title>High frequency of phylogenetically diverse reductive dehalogenase-homologous genes in deep subseafloor sedimentary metagenomes.</title>
        <authorList>
            <person name="Kawai M."/>
            <person name="Futagami T."/>
            <person name="Toyoda A."/>
            <person name="Takaki Y."/>
            <person name="Nishi S."/>
            <person name="Hori S."/>
            <person name="Arai W."/>
            <person name="Tsubouchi T."/>
            <person name="Morono Y."/>
            <person name="Uchiyama I."/>
            <person name="Ito T."/>
            <person name="Fujiyama A."/>
            <person name="Inagaki F."/>
            <person name="Takami H."/>
        </authorList>
    </citation>
    <scope>NUCLEOTIDE SEQUENCE</scope>
    <source>
        <strain evidence="1">Expedition CK06-06</strain>
    </source>
</reference>
<dbReference type="GO" id="GO:0017000">
    <property type="term" value="P:antibiotic biosynthetic process"/>
    <property type="evidence" value="ECO:0007669"/>
    <property type="project" value="InterPro"/>
</dbReference>
<dbReference type="SUPFAM" id="SSF56235">
    <property type="entry name" value="N-terminal nucleophile aminohydrolases (Ntn hydrolases)"/>
    <property type="match status" value="1"/>
</dbReference>
<dbReference type="Pfam" id="PF01804">
    <property type="entry name" value="Penicil_amidase"/>
    <property type="match status" value="1"/>
</dbReference>
<feature type="non-terminal residue" evidence="1">
    <location>
        <position position="1"/>
    </location>
</feature>
<evidence type="ECO:0000313" key="1">
    <source>
        <dbReference type="EMBL" id="GAJ19644.1"/>
    </source>
</evidence>
<dbReference type="PANTHER" id="PTHR34218">
    <property type="entry name" value="PEPTIDASE S45 PENICILLIN AMIDASE"/>
    <property type="match status" value="1"/>
</dbReference>
<name>X1UQ63_9ZZZZ</name>
<dbReference type="InterPro" id="IPR043146">
    <property type="entry name" value="Penicillin_amidase_N_B-knob"/>
</dbReference>
<dbReference type="PANTHER" id="PTHR34218:SF4">
    <property type="entry name" value="ACYL-HOMOSERINE LACTONE ACYLASE QUIP"/>
    <property type="match status" value="1"/>
</dbReference>
<comment type="caution">
    <text evidence="1">The sequence shown here is derived from an EMBL/GenBank/DDBJ whole genome shotgun (WGS) entry which is preliminary data.</text>
</comment>
<dbReference type="AlphaFoldDB" id="X1UQ63"/>
<dbReference type="EMBL" id="BARW01040673">
    <property type="protein sequence ID" value="GAJ19644.1"/>
    <property type="molecule type" value="Genomic_DNA"/>
</dbReference>